<dbReference type="PROSITE" id="PS50041">
    <property type="entry name" value="C_TYPE_LECTIN_2"/>
    <property type="match status" value="1"/>
</dbReference>
<dbReference type="AlphaFoldDB" id="A0A6G1Q6B8"/>
<dbReference type="SUPFAM" id="SSF56436">
    <property type="entry name" value="C-type lectin-like"/>
    <property type="match status" value="1"/>
</dbReference>
<evidence type="ECO:0000259" key="3">
    <source>
        <dbReference type="PROSITE" id="PS50041"/>
    </source>
</evidence>
<dbReference type="CDD" id="cd00037">
    <property type="entry name" value="CLECT"/>
    <property type="match status" value="1"/>
</dbReference>
<feature type="domain" description="C-type lectin" evidence="3">
    <location>
        <begin position="51"/>
        <end position="169"/>
    </location>
</feature>
<feature type="signal peptide" evidence="2">
    <location>
        <begin position="1"/>
        <end position="19"/>
    </location>
</feature>
<accession>A0A6G1Q6B8</accession>
<keyword evidence="2" id="KW-0732">Signal</keyword>
<dbReference type="SMART" id="SM00034">
    <property type="entry name" value="CLECT"/>
    <property type="match status" value="1"/>
</dbReference>
<feature type="chain" id="PRO_5026351209" evidence="2">
    <location>
        <begin position="20"/>
        <end position="178"/>
    </location>
</feature>
<dbReference type="InterPro" id="IPR018378">
    <property type="entry name" value="C-type_lectin_CS"/>
</dbReference>
<reference evidence="4 5" key="1">
    <citation type="submission" date="2019-02" db="EMBL/GenBank/DDBJ databases">
        <title>Opniocepnalus argus genome.</title>
        <authorList>
            <person name="Zhou C."/>
            <person name="Xiao S."/>
        </authorList>
    </citation>
    <scope>NUCLEOTIDE SEQUENCE [LARGE SCALE GENOMIC DNA]</scope>
    <source>
        <strain evidence="4">OARG1902GOOAL</strain>
        <tissue evidence="4">Muscle</tissue>
    </source>
</reference>
<organism evidence="4 5">
    <name type="scientific">Channa argus</name>
    <name type="common">Northern snakehead</name>
    <name type="synonym">Ophicephalus argus</name>
    <dbReference type="NCBI Taxonomy" id="215402"/>
    <lineage>
        <taxon>Eukaryota</taxon>
        <taxon>Metazoa</taxon>
        <taxon>Chordata</taxon>
        <taxon>Craniata</taxon>
        <taxon>Vertebrata</taxon>
        <taxon>Euteleostomi</taxon>
        <taxon>Actinopterygii</taxon>
        <taxon>Neopterygii</taxon>
        <taxon>Teleostei</taxon>
        <taxon>Neoteleostei</taxon>
        <taxon>Acanthomorphata</taxon>
        <taxon>Anabantaria</taxon>
        <taxon>Anabantiformes</taxon>
        <taxon>Channoidei</taxon>
        <taxon>Channidae</taxon>
        <taxon>Channa</taxon>
    </lineage>
</organism>
<gene>
    <name evidence="4" type="ORF">EXN66_Car013776</name>
</gene>
<proteinExistence type="predicted"/>
<dbReference type="PANTHER" id="PTHR22803">
    <property type="entry name" value="MANNOSE, PHOSPHOLIPASE, LECTIN RECEPTOR RELATED"/>
    <property type="match status" value="1"/>
</dbReference>
<sequence length="178" mass="20855">MKILVVCVLGCAVVVLVGAAAVEEEKPQNDQTELTNLDKRYLLYFRGWSRINNRLFYYVPKPMTWTQAEKYCQSIGANLASVHSRYEYQRIQKLIFVATHAKREAWIGGSDAQQERTWLWSDGSVFRYSYWCPREPNNGSGGQHCLQMNHRGWCWDDLQCYARRPSVCAKKRHTWRRG</sequence>
<evidence type="ECO:0000256" key="1">
    <source>
        <dbReference type="ARBA" id="ARBA00023157"/>
    </source>
</evidence>
<reference evidence="5" key="2">
    <citation type="submission" date="2019-02" db="EMBL/GenBank/DDBJ databases">
        <title>Opniocepnalus argus Var Kimnra genome.</title>
        <authorList>
            <person name="Zhou C."/>
            <person name="Xiao S."/>
        </authorList>
    </citation>
    <scope>NUCLEOTIDE SEQUENCE [LARGE SCALE GENOMIC DNA]</scope>
</reference>
<dbReference type="InterPro" id="IPR050111">
    <property type="entry name" value="C-type_lectin/snaclec_domain"/>
</dbReference>
<dbReference type="Gene3D" id="3.10.100.10">
    <property type="entry name" value="Mannose-Binding Protein A, subunit A"/>
    <property type="match status" value="1"/>
</dbReference>
<dbReference type="Proteomes" id="UP000503349">
    <property type="component" value="Chromosome 13"/>
</dbReference>
<dbReference type="OrthoDB" id="441660at2759"/>
<dbReference type="PROSITE" id="PS00615">
    <property type="entry name" value="C_TYPE_LECTIN_1"/>
    <property type="match status" value="1"/>
</dbReference>
<dbReference type="InterPro" id="IPR001304">
    <property type="entry name" value="C-type_lectin-like"/>
</dbReference>
<dbReference type="EMBL" id="CM015724">
    <property type="protein sequence ID" value="KAF3698095.1"/>
    <property type="molecule type" value="Genomic_DNA"/>
</dbReference>
<keyword evidence="5" id="KW-1185">Reference proteome</keyword>
<dbReference type="InterPro" id="IPR016187">
    <property type="entry name" value="CTDL_fold"/>
</dbReference>
<dbReference type="InterPro" id="IPR016186">
    <property type="entry name" value="C-type_lectin-like/link_sf"/>
</dbReference>
<protein>
    <submittedName>
        <fullName evidence="4">Ladderlectin</fullName>
    </submittedName>
</protein>
<dbReference type="Pfam" id="PF00059">
    <property type="entry name" value="Lectin_C"/>
    <property type="match status" value="1"/>
</dbReference>
<name>A0A6G1Q6B8_CHAAH</name>
<evidence type="ECO:0000313" key="4">
    <source>
        <dbReference type="EMBL" id="KAF3698095.1"/>
    </source>
</evidence>
<evidence type="ECO:0000256" key="2">
    <source>
        <dbReference type="SAM" id="SignalP"/>
    </source>
</evidence>
<evidence type="ECO:0000313" key="5">
    <source>
        <dbReference type="Proteomes" id="UP000503349"/>
    </source>
</evidence>
<keyword evidence="1" id="KW-1015">Disulfide bond</keyword>